<name>A0A290QA74_9BACT</name>
<dbReference type="Proteomes" id="UP000217265">
    <property type="component" value="Chromosome"/>
</dbReference>
<accession>A0A290QA74</accession>
<reference evidence="1 2" key="1">
    <citation type="submission" date="2017-09" db="EMBL/GenBank/DDBJ databases">
        <title>Complete genome sequence of Verrucomicrobial strain HZ-65, isolated from freshwater.</title>
        <authorList>
            <person name="Choi A."/>
        </authorList>
    </citation>
    <scope>NUCLEOTIDE SEQUENCE [LARGE SCALE GENOMIC DNA]</scope>
    <source>
        <strain evidence="1 2">HZ-65</strain>
    </source>
</reference>
<evidence type="ECO:0000313" key="1">
    <source>
        <dbReference type="EMBL" id="ATC65157.1"/>
    </source>
</evidence>
<evidence type="ECO:0000313" key="2">
    <source>
        <dbReference type="Proteomes" id="UP000217265"/>
    </source>
</evidence>
<dbReference type="KEGG" id="vbh:CMV30_15015"/>
<dbReference type="EMBL" id="CP023344">
    <property type="protein sequence ID" value="ATC65157.1"/>
    <property type="molecule type" value="Genomic_DNA"/>
</dbReference>
<sequence length="66" mass="7598">MQGWARSIYPADWQDRCSVVTEYLSQLDEETLGTLLKKPWGDIFAVAEKEWPEAFAGWQSAAYDNQ</sequence>
<gene>
    <name evidence="1" type="ORF">CMV30_15015</name>
</gene>
<dbReference type="AlphaFoldDB" id="A0A290QA74"/>
<proteinExistence type="predicted"/>
<keyword evidence="2" id="KW-1185">Reference proteome</keyword>
<protein>
    <submittedName>
        <fullName evidence="1">Uncharacterized protein</fullName>
    </submittedName>
</protein>
<organism evidence="1 2">
    <name type="scientific">Nibricoccus aquaticus</name>
    <dbReference type="NCBI Taxonomy" id="2576891"/>
    <lineage>
        <taxon>Bacteria</taxon>
        <taxon>Pseudomonadati</taxon>
        <taxon>Verrucomicrobiota</taxon>
        <taxon>Opitutia</taxon>
        <taxon>Opitutales</taxon>
        <taxon>Opitutaceae</taxon>
        <taxon>Nibricoccus</taxon>
    </lineage>
</organism>